<sequence length="683" mass="75579">MTNRLLAAALVAGFTLAPPTYAGTYPDDVPALGYSPANMDSSINPRQDFYRYAAGNWLKKTEIAASDSDVGGFVLLGHNLEKQLLILITEASKVSDAPKGSPRQQVGDFYRAAMDNAHRDAIGLKPLEADMKRIAAAGGTPADYGRLAGRLQVAVGGSPLIMAGAMADAKDSSTGVMVLAPGAQLLEQDEYARPEHQKLRNLYHRYIVAMLHGTGESIDTAKTQASRILTMEAQAAGAMMTPLQQRDPANTYNIMTLDQAQALVPALDLRAYLAELGIAVPARVQVVDINAMRALQKMLTERPVDEVKLLLRWFLLASRASELGQPWRLQEEAFTKERKGLKIPPEQKQVVTQQISAQLYHPLSQLYVQTYFPDSTRRDITEMVGHIKDEFATRLRRNSWLDEATRNAALEKLSKIDIQVGYPQGWVDFSGLDIRPDDHFGNVQRANRFAFLREMAQVDKPVLNNRFAVATKTTPIAVNSAYNFTTNTIDITAAILQPPFYKPGADPAANYCAIGGVIGHELTHGFDSLGRQYDPQGNLRDWWTPPANAEFKRRTDVLVDQYSHYEILPGLMHNGAMTVTENTADLGGITLAHAALKRSLAKNPIPDVDGLNADQRCFVAWTQMWAYKARSERLRYLVSVDVHAIASVRAVAPLLHLDAFHKAFDTRPGDPMWRAPKDRVVIW</sequence>
<dbReference type="PANTHER" id="PTHR11733:SF167">
    <property type="entry name" value="FI17812P1-RELATED"/>
    <property type="match status" value="1"/>
</dbReference>
<keyword evidence="12" id="KW-1185">Reference proteome</keyword>
<dbReference type="RefSeq" id="WP_163317037.1">
    <property type="nucleotide sequence ID" value="NZ_JAAGAA010000012.1"/>
</dbReference>
<feature type="chain" id="PRO_5025604825" evidence="8">
    <location>
        <begin position="23"/>
        <end position="683"/>
    </location>
</feature>
<evidence type="ECO:0000259" key="10">
    <source>
        <dbReference type="Pfam" id="PF05649"/>
    </source>
</evidence>
<keyword evidence="6" id="KW-0862">Zinc</keyword>
<dbReference type="InterPro" id="IPR042089">
    <property type="entry name" value="Peptidase_M13_dom_2"/>
</dbReference>
<dbReference type="CDD" id="cd08662">
    <property type="entry name" value="M13"/>
    <property type="match status" value="1"/>
</dbReference>
<organism evidence="11 12">
    <name type="scientific">Crenobacter caeni</name>
    <dbReference type="NCBI Taxonomy" id="2705474"/>
    <lineage>
        <taxon>Bacteria</taxon>
        <taxon>Pseudomonadati</taxon>
        <taxon>Pseudomonadota</taxon>
        <taxon>Betaproteobacteria</taxon>
        <taxon>Neisseriales</taxon>
        <taxon>Neisseriaceae</taxon>
        <taxon>Crenobacter</taxon>
    </lineage>
</organism>
<dbReference type="Pfam" id="PF01431">
    <property type="entry name" value="Peptidase_M13"/>
    <property type="match status" value="1"/>
</dbReference>
<evidence type="ECO:0000313" key="11">
    <source>
        <dbReference type="EMBL" id="NDV13770.1"/>
    </source>
</evidence>
<dbReference type="GO" id="GO:0004222">
    <property type="term" value="F:metalloendopeptidase activity"/>
    <property type="evidence" value="ECO:0007669"/>
    <property type="project" value="InterPro"/>
</dbReference>
<evidence type="ECO:0000256" key="4">
    <source>
        <dbReference type="ARBA" id="ARBA00022723"/>
    </source>
</evidence>
<dbReference type="EMBL" id="JAAGAA010000012">
    <property type="protein sequence ID" value="NDV13770.1"/>
    <property type="molecule type" value="Genomic_DNA"/>
</dbReference>
<feature type="domain" description="Peptidase M13 C-terminal" evidence="9">
    <location>
        <begin position="479"/>
        <end position="680"/>
    </location>
</feature>
<dbReference type="InterPro" id="IPR000718">
    <property type="entry name" value="Peptidase_M13"/>
</dbReference>
<proteinExistence type="inferred from homology"/>
<evidence type="ECO:0000256" key="3">
    <source>
        <dbReference type="ARBA" id="ARBA00022670"/>
    </source>
</evidence>
<dbReference type="PRINTS" id="PR00786">
    <property type="entry name" value="NEPRILYSIN"/>
</dbReference>
<dbReference type="InterPro" id="IPR024079">
    <property type="entry name" value="MetalloPept_cat_dom_sf"/>
</dbReference>
<dbReference type="Proteomes" id="UP000482578">
    <property type="component" value="Unassembled WGS sequence"/>
</dbReference>
<reference evidence="11 12" key="1">
    <citation type="submission" date="2020-02" db="EMBL/GenBank/DDBJ databases">
        <authorList>
            <person name="Yang Z."/>
        </authorList>
    </citation>
    <scope>NUCLEOTIDE SEQUENCE [LARGE SCALE GENOMIC DNA]</scope>
    <source>
        <strain evidence="11 12">HX-7-9</strain>
    </source>
</reference>
<gene>
    <name evidence="11" type="ORF">GZH52_13380</name>
</gene>
<evidence type="ECO:0000256" key="5">
    <source>
        <dbReference type="ARBA" id="ARBA00022801"/>
    </source>
</evidence>
<dbReference type="GO" id="GO:0016485">
    <property type="term" value="P:protein processing"/>
    <property type="evidence" value="ECO:0007669"/>
    <property type="project" value="TreeGrafter"/>
</dbReference>
<name>A0A6B2KUN9_9NEIS</name>
<evidence type="ECO:0000259" key="9">
    <source>
        <dbReference type="Pfam" id="PF01431"/>
    </source>
</evidence>
<evidence type="ECO:0000256" key="1">
    <source>
        <dbReference type="ARBA" id="ARBA00001947"/>
    </source>
</evidence>
<dbReference type="PROSITE" id="PS51885">
    <property type="entry name" value="NEPRILYSIN"/>
    <property type="match status" value="1"/>
</dbReference>
<dbReference type="PANTHER" id="PTHR11733">
    <property type="entry name" value="ZINC METALLOPROTEASE FAMILY M13 NEPRILYSIN-RELATED"/>
    <property type="match status" value="1"/>
</dbReference>
<evidence type="ECO:0000256" key="6">
    <source>
        <dbReference type="ARBA" id="ARBA00022833"/>
    </source>
</evidence>
<keyword evidence="4" id="KW-0479">Metal-binding</keyword>
<evidence type="ECO:0000256" key="8">
    <source>
        <dbReference type="SAM" id="SignalP"/>
    </source>
</evidence>
<feature type="domain" description="Peptidase M13 N-terminal" evidence="10">
    <location>
        <begin position="45"/>
        <end position="423"/>
    </location>
</feature>
<dbReference type="GO" id="GO:0005886">
    <property type="term" value="C:plasma membrane"/>
    <property type="evidence" value="ECO:0007669"/>
    <property type="project" value="TreeGrafter"/>
</dbReference>
<protein>
    <submittedName>
        <fullName evidence="11">M13 family metallopeptidase</fullName>
    </submittedName>
</protein>
<dbReference type="InterPro" id="IPR008753">
    <property type="entry name" value="Peptidase_M13_N"/>
</dbReference>
<evidence type="ECO:0000256" key="2">
    <source>
        <dbReference type="ARBA" id="ARBA00007357"/>
    </source>
</evidence>
<dbReference type="SUPFAM" id="SSF55486">
    <property type="entry name" value="Metalloproteases ('zincins'), catalytic domain"/>
    <property type="match status" value="1"/>
</dbReference>
<comment type="cofactor">
    <cofactor evidence="1">
        <name>Zn(2+)</name>
        <dbReference type="ChEBI" id="CHEBI:29105"/>
    </cofactor>
</comment>
<evidence type="ECO:0000313" key="12">
    <source>
        <dbReference type="Proteomes" id="UP000482578"/>
    </source>
</evidence>
<comment type="caution">
    <text evidence="11">The sequence shown here is derived from an EMBL/GenBank/DDBJ whole genome shotgun (WGS) entry which is preliminary data.</text>
</comment>
<dbReference type="Gene3D" id="1.10.1380.10">
    <property type="entry name" value="Neutral endopeptidase , domain2"/>
    <property type="match status" value="1"/>
</dbReference>
<dbReference type="Pfam" id="PF05649">
    <property type="entry name" value="Peptidase_M13_N"/>
    <property type="match status" value="1"/>
</dbReference>
<dbReference type="GO" id="GO:0046872">
    <property type="term" value="F:metal ion binding"/>
    <property type="evidence" value="ECO:0007669"/>
    <property type="project" value="UniProtKB-KW"/>
</dbReference>
<keyword evidence="3" id="KW-0645">Protease</keyword>
<keyword evidence="7" id="KW-0482">Metalloprotease</keyword>
<keyword evidence="5" id="KW-0378">Hydrolase</keyword>
<feature type="signal peptide" evidence="8">
    <location>
        <begin position="1"/>
        <end position="22"/>
    </location>
</feature>
<dbReference type="Gene3D" id="3.40.390.10">
    <property type="entry name" value="Collagenase (Catalytic Domain)"/>
    <property type="match status" value="1"/>
</dbReference>
<keyword evidence="8" id="KW-0732">Signal</keyword>
<accession>A0A6B2KUN9</accession>
<comment type="similarity">
    <text evidence="2">Belongs to the peptidase M13 family.</text>
</comment>
<dbReference type="AlphaFoldDB" id="A0A6B2KUN9"/>
<evidence type="ECO:0000256" key="7">
    <source>
        <dbReference type="ARBA" id="ARBA00023049"/>
    </source>
</evidence>
<dbReference type="InterPro" id="IPR018497">
    <property type="entry name" value="Peptidase_M13_C"/>
</dbReference>